<dbReference type="EMBL" id="FQXK01000021">
    <property type="protein sequence ID" value="SHI26325.1"/>
    <property type="molecule type" value="Genomic_DNA"/>
</dbReference>
<evidence type="ECO:0000313" key="3">
    <source>
        <dbReference type="Proteomes" id="UP000184278"/>
    </source>
</evidence>
<keyword evidence="1" id="KW-0812">Transmembrane</keyword>
<keyword evidence="1" id="KW-1133">Transmembrane helix</keyword>
<evidence type="ECO:0000256" key="1">
    <source>
        <dbReference type="SAM" id="Phobius"/>
    </source>
</evidence>
<organism evidence="2 3">
    <name type="scientific">Butyrivibrio fibrisolvens DSM 3071</name>
    <dbReference type="NCBI Taxonomy" id="1121131"/>
    <lineage>
        <taxon>Bacteria</taxon>
        <taxon>Bacillati</taxon>
        <taxon>Bacillota</taxon>
        <taxon>Clostridia</taxon>
        <taxon>Lachnospirales</taxon>
        <taxon>Lachnospiraceae</taxon>
        <taxon>Butyrivibrio</taxon>
    </lineage>
</organism>
<feature type="transmembrane region" description="Helical" evidence="1">
    <location>
        <begin position="7"/>
        <end position="29"/>
    </location>
</feature>
<dbReference type="GeneID" id="89507848"/>
<keyword evidence="3" id="KW-1185">Reference proteome</keyword>
<sequence length="363" mass="42857">MRKKVLSILLIICFIIVFALSSIFLYYMIRFHINIYTFDIDLSKENIIMTEDVADSEDYNLSADYMKMYYSNGTDECYIYETETTIPGAGVVDGFYMVNNARGLTAYLYNYEDFGLFYDTTADYKYNWRVKDKFSFFDTLVYDAEDGSLVKTIDVLELIGEEQCNNYNIYSSWMFEYEKQPYIAWMIKDNTKYYLKDGTDNEKNILIYNVNAGESWITDYSEYKTLAYSEENMTSGYTDDEYEIFYNTQFIKNNEKNLRDYVYIESNSLYTRITFCGDSLPDNNSELYSRFPDLKDYPYNAKSWTIITMPYQSDLDYVAGLLLEDGEEWNFDGVSVMAYESIDGKEHVVSSFKEYAEYTKKDK</sequence>
<name>A0A1M5ZPM0_BUTFI</name>
<gene>
    <name evidence="2" type="ORF">SAMN02745229_02556</name>
</gene>
<reference evidence="3" key="1">
    <citation type="submission" date="2016-11" db="EMBL/GenBank/DDBJ databases">
        <authorList>
            <person name="Varghese N."/>
            <person name="Submissions S."/>
        </authorList>
    </citation>
    <scope>NUCLEOTIDE SEQUENCE [LARGE SCALE GENOMIC DNA]</scope>
    <source>
        <strain evidence="3">DSM 3071</strain>
    </source>
</reference>
<dbReference type="RefSeq" id="WP_073388346.1">
    <property type="nucleotide sequence ID" value="NZ_FQXK01000021.1"/>
</dbReference>
<protein>
    <submittedName>
        <fullName evidence="2">Uncharacterized protein</fullName>
    </submittedName>
</protein>
<dbReference type="AlphaFoldDB" id="A0A1M5ZPM0"/>
<dbReference type="Proteomes" id="UP000184278">
    <property type="component" value="Unassembled WGS sequence"/>
</dbReference>
<accession>A0A1M5ZPM0</accession>
<dbReference type="OrthoDB" id="2230929at2"/>
<proteinExistence type="predicted"/>
<keyword evidence="1" id="KW-0472">Membrane</keyword>
<dbReference type="STRING" id="1121131.SAMN02745229_02556"/>
<evidence type="ECO:0000313" key="2">
    <source>
        <dbReference type="EMBL" id="SHI26325.1"/>
    </source>
</evidence>